<dbReference type="InterPro" id="IPR052058">
    <property type="entry name" value="Alcohol_O-acetyltransferase"/>
</dbReference>
<keyword evidence="3" id="KW-1185">Reference proteome</keyword>
<protein>
    <recommendedName>
        <fullName evidence="4">Alcohol acetyltransferase</fullName>
    </recommendedName>
</protein>
<dbReference type="GO" id="GO:0008080">
    <property type="term" value="F:N-acetyltransferase activity"/>
    <property type="evidence" value="ECO:0007669"/>
    <property type="project" value="TreeGrafter"/>
</dbReference>
<dbReference type="InterPro" id="IPR002347">
    <property type="entry name" value="SDR_fam"/>
</dbReference>
<gene>
    <name evidence="2" type="ORF">BABINDRAFT_13818</name>
</gene>
<dbReference type="OrthoDB" id="2150604at2759"/>
<dbReference type="Pfam" id="PF07247">
    <property type="entry name" value="AATase"/>
    <property type="match status" value="2"/>
</dbReference>
<accession>A0A1E3QP48</accession>
<dbReference type="STRING" id="984486.A0A1E3QP48"/>
<sequence>MTSAKFSRSLTSTEHFFRTRSITQFYSNFQMATTYSQPVNDLSLLYRALRKTLIDYPILLTNVFDRDGADGAYSIFKVIEQPLKFSDVVFVRPGASEEQSPDKELRAIAGDIPRVSEKFMKEIYKTRFTLNLEDQILLQVHVVDQFTLCFVFEHIYADGLPGVFFNELFIENLAYISDSKNDEDYAQKYGYLGGCDRDIHSDAILFDFKTDQGLIVNSLPPPIDNYLPPLHLDYANGDPNFFDKQVPLSVSSDRLKKWPGLFPKAGNFSLVQKLVNITTEDTDRIVANCRSHQVSLTSFLKVVHSLTLYPLFGDEYYTTQRVAVNLRRHLYKLKADDLPLDDEILPYLNDPKLKFWGCCAHAGLPEPMAPIKSFSWEIVQKIHGHLQETIVNNKLNHTFTDFKEHKDAGRDVEFFTRGLKKPRPDAVKISNLGLVKTPVYEVGPEATPWTIEDVVFTQDTGVLGADFVLSMLSTRKGGLNIVETYIDHYEPDEESAAKYKHLTGDNLDWISVNFRKNILENYHPPAPSFLSKDYLSLSGKMVIVTSGNSSVDLEAVKLLGVTGAKIYIFFRNEASTLQAIEDIKKTIKNADMHFVKVDLSDLIAIKPASEELLARESRLDLAIHNAGTYDDPTENQPSSRESKLRLPVTSE</sequence>
<dbReference type="Gene3D" id="3.40.50.720">
    <property type="entry name" value="NAD(P)-binding Rossmann-like Domain"/>
    <property type="match status" value="1"/>
</dbReference>
<dbReference type="InterPro" id="IPR036291">
    <property type="entry name" value="NAD(P)-bd_dom_sf"/>
</dbReference>
<dbReference type="PANTHER" id="PTHR28037:SF1">
    <property type="entry name" value="ALCOHOL O-ACETYLTRANSFERASE 1-RELATED"/>
    <property type="match status" value="1"/>
</dbReference>
<dbReference type="EMBL" id="KV454432">
    <property type="protein sequence ID" value="ODQ79486.1"/>
    <property type="molecule type" value="Genomic_DNA"/>
</dbReference>
<dbReference type="AlphaFoldDB" id="A0A1E3QP48"/>
<evidence type="ECO:0000256" key="1">
    <source>
        <dbReference type="SAM" id="MobiDB-lite"/>
    </source>
</evidence>
<feature type="region of interest" description="Disordered" evidence="1">
    <location>
        <begin position="626"/>
        <end position="651"/>
    </location>
</feature>
<evidence type="ECO:0000313" key="3">
    <source>
        <dbReference type="Proteomes" id="UP000094336"/>
    </source>
</evidence>
<dbReference type="InterPro" id="IPR010828">
    <property type="entry name" value="Atf2/Sli1-like"/>
</dbReference>
<proteinExistence type="predicted"/>
<reference evidence="3" key="1">
    <citation type="submission" date="2016-05" db="EMBL/GenBank/DDBJ databases">
        <title>Comparative genomics of biotechnologically important yeasts.</title>
        <authorList>
            <consortium name="DOE Joint Genome Institute"/>
            <person name="Riley R."/>
            <person name="Haridas S."/>
            <person name="Wolfe K.H."/>
            <person name="Lopes M.R."/>
            <person name="Hittinger C.T."/>
            <person name="Goker M."/>
            <person name="Salamov A."/>
            <person name="Wisecaver J."/>
            <person name="Long T.M."/>
            <person name="Aerts A.L."/>
            <person name="Barry K."/>
            <person name="Choi C."/>
            <person name="Clum A."/>
            <person name="Coughlan A.Y."/>
            <person name="Deshpande S."/>
            <person name="Douglass A.P."/>
            <person name="Hanson S.J."/>
            <person name="Klenk H.-P."/>
            <person name="Labutti K."/>
            <person name="Lapidus A."/>
            <person name="Lindquist E."/>
            <person name="Lipzen A."/>
            <person name="Meier-Kolthoff J.P."/>
            <person name="Ohm R.A."/>
            <person name="Otillar R.P."/>
            <person name="Pangilinan J."/>
            <person name="Peng Y."/>
            <person name="Rokas A."/>
            <person name="Rosa C.A."/>
            <person name="Scheuner C."/>
            <person name="Sibirny A.A."/>
            <person name="Slot J.C."/>
            <person name="Stielow J.B."/>
            <person name="Sun H."/>
            <person name="Kurtzman C.P."/>
            <person name="Blackwell M."/>
            <person name="Grigoriev I.V."/>
            <person name="Jeffries T.W."/>
        </authorList>
    </citation>
    <scope>NUCLEOTIDE SEQUENCE [LARGE SCALE GENOMIC DNA]</scope>
    <source>
        <strain evidence="3">NRRL Y-12698</strain>
    </source>
</reference>
<dbReference type="RefSeq" id="XP_018984814.1">
    <property type="nucleotide sequence ID" value="XM_019127114.1"/>
</dbReference>
<name>A0A1E3QP48_9ASCO</name>
<organism evidence="2 3">
    <name type="scientific">Babjeviella inositovora NRRL Y-12698</name>
    <dbReference type="NCBI Taxonomy" id="984486"/>
    <lineage>
        <taxon>Eukaryota</taxon>
        <taxon>Fungi</taxon>
        <taxon>Dikarya</taxon>
        <taxon>Ascomycota</taxon>
        <taxon>Saccharomycotina</taxon>
        <taxon>Pichiomycetes</taxon>
        <taxon>Serinales incertae sedis</taxon>
        <taxon>Babjeviella</taxon>
    </lineage>
</organism>
<dbReference type="SUPFAM" id="SSF51735">
    <property type="entry name" value="NAD(P)-binding Rossmann-fold domains"/>
    <property type="match status" value="1"/>
</dbReference>
<dbReference type="Pfam" id="PF00106">
    <property type="entry name" value="adh_short"/>
    <property type="match status" value="1"/>
</dbReference>
<dbReference type="PANTHER" id="PTHR28037">
    <property type="entry name" value="ALCOHOL O-ACETYLTRANSFERASE 1-RELATED"/>
    <property type="match status" value="1"/>
</dbReference>
<evidence type="ECO:0000313" key="2">
    <source>
        <dbReference type="EMBL" id="ODQ79486.1"/>
    </source>
</evidence>
<dbReference type="GeneID" id="30144967"/>
<dbReference type="Proteomes" id="UP000094336">
    <property type="component" value="Unassembled WGS sequence"/>
</dbReference>
<evidence type="ECO:0008006" key="4">
    <source>
        <dbReference type="Google" id="ProtNLM"/>
    </source>
</evidence>